<comment type="caution">
    <text evidence="10">The sequence shown here is derived from an EMBL/GenBank/DDBJ whole genome shotgun (WGS) entry which is preliminary data.</text>
</comment>
<evidence type="ECO:0000256" key="6">
    <source>
        <dbReference type="PIRSR" id="PIRSR038994-1"/>
    </source>
</evidence>
<evidence type="ECO:0000256" key="4">
    <source>
        <dbReference type="ARBA" id="ARBA00023277"/>
    </source>
</evidence>
<dbReference type="Pfam" id="PF01979">
    <property type="entry name" value="Amidohydro_1"/>
    <property type="match status" value="1"/>
</dbReference>
<feature type="binding site" evidence="7">
    <location>
        <position position="226"/>
    </location>
    <ligand>
        <name>substrate</name>
    </ligand>
</feature>
<dbReference type="AlphaFoldDB" id="A0A437MVY1"/>
<keyword evidence="2 8" id="KW-0479">Metal-binding</keyword>
<keyword evidence="4 5" id="KW-0119">Carbohydrate metabolism</keyword>
<dbReference type="OrthoDB" id="9776488at2"/>
<dbReference type="NCBIfam" id="TIGR00221">
    <property type="entry name" value="nagA"/>
    <property type="match status" value="1"/>
</dbReference>
<gene>
    <name evidence="10" type="primary">nagA</name>
    <name evidence="10" type="ORF">EOD41_07495</name>
</gene>
<evidence type="ECO:0000256" key="3">
    <source>
        <dbReference type="ARBA" id="ARBA00022801"/>
    </source>
</evidence>
<dbReference type="EMBL" id="SACK01000002">
    <property type="protein sequence ID" value="RVU01793.1"/>
    <property type="molecule type" value="Genomic_DNA"/>
</dbReference>
<evidence type="ECO:0000256" key="2">
    <source>
        <dbReference type="ARBA" id="ARBA00022723"/>
    </source>
</evidence>
<evidence type="ECO:0000256" key="1">
    <source>
        <dbReference type="ARBA" id="ARBA00010716"/>
    </source>
</evidence>
<feature type="binding site" evidence="7">
    <location>
        <position position="140"/>
    </location>
    <ligand>
        <name>substrate</name>
    </ligand>
</feature>
<dbReference type="PANTHER" id="PTHR11113:SF14">
    <property type="entry name" value="N-ACETYLGLUCOSAMINE-6-PHOSPHATE DEACETYLASE"/>
    <property type="match status" value="1"/>
</dbReference>
<evidence type="ECO:0000259" key="9">
    <source>
        <dbReference type="Pfam" id="PF01979"/>
    </source>
</evidence>
<dbReference type="GO" id="GO:0008448">
    <property type="term" value="F:N-acetylglucosamine-6-phosphate deacetylase activity"/>
    <property type="evidence" value="ECO:0007669"/>
    <property type="project" value="UniProtKB-EC"/>
</dbReference>
<evidence type="ECO:0000256" key="7">
    <source>
        <dbReference type="PIRSR" id="PIRSR038994-2"/>
    </source>
</evidence>
<evidence type="ECO:0000313" key="10">
    <source>
        <dbReference type="EMBL" id="RVU01793.1"/>
    </source>
</evidence>
<feature type="domain" description="Amidohydrolase-related" evidence="9">
    <location>
        <begin position="51"/>
        <end position="368"/>
    </location>
</feature>
<dbReference type="Proteomes" id="UP000282759">
    <property type="component" value="Unassembled WGS sequence"/>
</dbReference>
<evidence type="ECO:0000313" key="11">
    <source>
        <dbReference type="Proteomes" id="UP000282759"/>
    </source>
</evidence>
<comment type="similarity">
    <text evidence="1 5">Belongs to the metallo-dependent hydrolases superfamily. NagA family.</text>
</comment>
<feature type="active site" description="Proton donor/acceptor" evidence="6">
    <location>
        <position position="271"/>
    </location>
</feature>
<sequence>MITALYNLQLITCGVIHSGKAILIEGKSIKAVIDEADIPAEAEKINLNGSYLAPGLIDLQIYGAGGKLFSGSPSEDALAQMETSLLTEGTTGFFATVATNSDAIIEAAIDAARSYQLKAKGNFLGLHIEGPYLNTKRKGAHPEKFIKKATLTEVKAWVERGKGIIKMITIAPELQDAEVIDYLHKQNIIISAGHTDASYEQALNFFDERIPAATHLYNAMPQMHHRAPGIIPAIFNKKPFTSIVADGIHVSYPMIALAKHELGNKLFLITDAVTETTEGLYPHKFVQDHYESHGILSGSALTMLKAVKNCVQHVGIELAEAVNMASLYPAELAGFNKKGQIEQGFDADLLIFNDKFTVEGVVLQGEIVKPKRKIN</sequence>
<reference evidence="10 11" key="1">
    <citation type="submission" date="2019-01" db="EMBL/GenBank/DDBJ databases">
        <authorList>
            <person name="Chen W.-M."/>
        </authorList>
    </citation>
    <scope>NUCLEOTIDE SEQUENCE [LARGE SCALE GENOMIC DNA]</scope>
    <source>
        <strain evidence="10 11">YBJ-36</strain>
    </source>
</reference>
<feature type="binding site" evidence="7">
    <location>
        <begin position="218"/>
        <end position="219"/>
    </location>
    <ligand>
        <name>substrate</name>
    </ligand>
</feature>
<dbReference type="PANTHER" id="PTHR11113">
    <property type="entry name" value="N-ACETYLGLUCOSAMINE-6-PHOSPHATE DEACETYLASE"/>
    <property type="match status" value="1"/>
</dbReference>
<evidence type="ECO:0000256" key="5">
    <source>
        <dbReference type="PIRNR" id="PIRNR038994"/>
    </source>
</evidence>
<keyword evidence="3 5" id="KW-0378">Hydrolase</keyword>
<dbReference type="Gene3D" id="2.30.40.10">
    <property type="entry name" value="Urease, subunit C, domain 1"/>
    <property type="match status" value="1"/>
</dbReference>
<dbReference type="GO" id="GO:0046872">
    <property type="term" value="F:metal ion binding"/>
    <property type="evidence" value="ECO:0007669"/>
    <property type="project" value="UniProtKB-KW"/>
</dbReference>
<dbReference type="EC" id="3.5.1.25" evidence="10"/>
<protein>
    <submittedName>
        <fullName evidence="10">N-acetylglucosamine-6-phosphate deacetylase</fullName>
        <ecNumber evidence="10">3.5.1.25</ecNumber>
    </submittedName>
</protein>
<dbReference type="InterPro" id="IPR003764">
    <property type="entry name" value="GlcNAc_6-P_deAcase"/>
</dbReference>
<dbReference type="Gene3D" id="3.20.20.140">
    <property type="entry name" value="Metal-dependent hydrolases"/>
    <property type="match status" value="1"/>
</dbReference>
<feature type="binding site" evidence="8">
    <location>
        <position position="194"/>
    </location>
    <ligand>
        <name>Zn(2+)</name>
        <dbReference type="ChEBI" id="CHEBI:29105"/>
    </ligand>
</feature>
<feature type="binding site" evidence="8">
    <location>
        <position position="129"/>
    </location>
    <ligand>
        <name>Zn(2+)</name>
        <dbReference type="ChEBI" id="CHEBI:29105"/>
    </ligand>
</feature>
<dbReference type="GO" id="GO:0006046">
    <property type="term" value="P:N-acetylglucosamine catabolic process"/>
    <property type="evidence" value="ECO:0007669"/>
    <property type="project" value="TreeGrafter"/>
</dbReference>
<dbReference type="InterPro" id="IPR006680">
    <property type="entry name" value="Amidohydro-rel"/>
</dbReference>
<proteinExistence type="inferred from homology"/>
<dbReference type="RefSeq" id="WP_127704157.1">
    <property type="nucleotide sequence ID" value="NZ_SACK01000002.1"/>
</dbReference>
<dbReference type="SUPFAM" id="SSF51338">
    <property type="entry name" value="Composite domain of metallo-dependent hydrolases"/>
    <property type="match status" value="1"/>
</dbReference>
<feature type="binding site" evidence="7">
    <location>
        <begin position="296"/>
        <end position="298"/>
    </location>
    <ligand>
        <name>substrate</name>
    </ligand>
</feature>
<evidence type="ECO:0000256" key="8">
    <source>
        <dbReference type="PIRSR" id="PIRSR038994-3"/>
    </source>
</evidence>
<dbReference type="SUPFAM" id="SSF51556">
    <property type="entry name" value="Metallo-dependent hydrolases"/>
    <property type="match status" value="1"/>
</dbReference>
<keyword evidence="11" id="KW-1185">Reference proteome</keyword>
<comment type="cofactor">
    <cofactor evidence="8">
        <name>a divalent metal cation</name>
        <dbReference type="ChEBI" id="CHEBI:60240"/>
    </cofactor>
    <text evidence="8">Binds 1 divalent metal cation per subunit.</text>
</comment>
<dbReference type="InterPro" id="IPR011059">
    <property type="entry name" value="Metal-dep_hydrolase_composite"/>
</dbReference>
<organism evidence="10 11">
    <name type="scientific">Mucilaginibacter limnophilus</name>
    <dbReference type="NCBI Taxonomy" id="1932778"/>
    <lineage>
        <taxon>Bacteria</taxon>
        <taxon>Pseudomonadati</taxon>
        <taxon>Bacteroidota</taxon>
        <taxon>Sphingobacteriia</taxon>
        <taxon>Sphingobacteriales</taxon>
        <taxon>Sphingobacteriaceae</taxon>
        <taxon>Mucilaginibacter</taxon>
    </lineage>
</organism>
<dbReference type="PIRSF" id="PIRSF038994">
    <property type="entry name" value="NagA"/>
    <property type="match status" value="1"/>
</dbReference>
<name>A0A437MVY1_9SPHI</name>
<feature type="binding site" evidence="8">
    <location>
        <position position="215"/>
    </location>
    <ligand>
        <name>Zn(2+)</name>
        <dbReference type="ChEBI" id="CHEBI:29105"/>
    </ligand>
</feature>
<feature type="binding site" evidence="7">
    <location>
        <position position="249"/>
    </location>
    <ligand>
        <name>substrate</name>
    </ligand>
</feature>
<accession>A0A437MVY1</accession>
<dbReference type="InterPro" id="IPR032466">
    <property type="entry name" value="Metal_Hydrolase"/>
</dbReference>